<accession>A0A6A5BHB3</accession>
<gene>
    <name evidence="2" type="ORF">FDP41_006696</name>
</gene>
<dbReference type="VEuPathDB" id="AmoebaDB:NfTy_074660"/>
<name>A0A6A5BHB3_NAEFO</name>
<dbReference type="GO" id="GO:0030144">
    <property type="term" value="F:alpha-1,6-mannosylglycoprotein 6-beta-N-acetylglucosaminyltransferase activity"/>
    <property type="evidence" value="ECO:0007669"/>
    <property type="project" value="InterPro"/>
</dbReference>
<dbReference type="Proteomes" id="UP000444721">
    <property type="component" value="Unassembled WGS sequence"/>
</dbReference>
<organism evidence="2 3">
    <name type="scientific">Naegleria fowleri</name>
    <name type="common">Brain eating amoeba</name>
    <dbReference type="NCBI Taxonomy" id="5763"/>
    <lineage>
        <taxon>Eukaryota</taxon>
        <taxon>Discoba</taxon>
        <taxon>Heterolobosea</taxon>
        <taxon>Tetramitia</taxon>
        <taxon>Eutetramitia</taxon>
        <taxon>Vahlkampfiidae</taxon>
        <taxon>Naegleria</taxon>
    </lineage>
</organism>
<dbReference type="AlphaFoldDB" id="A0A6A5BHB3"/>
<evidence type="ECO:0000259" key="1">
    <source>
        <dbReference type="Pfam" id="PF15024"/>
    </source>
</evidence>
<dbReference type="VEuPathDB" id="AmoebaDB:NF0064390"/>
<keyword evidence="3" id="KW-1185">Reference proteome</keyword>
<dbReference type="VEuPathDB" id="AmoebaDB:FDP41_006696"/>
<proteinExistence type="predicted"/>
<feature type="domain" description="Glycosyltransferase family 18 catalytic" evidence="1">
    <location>
        <begin position="319"/>
        <end position="408"/>
    </location>
</feature>
<protein>
    <recommendedName>
        <fullName evidence="1">Glycosyltransferase family 18 catalytic domain-containing protein</fullName>
    </recommendedName>
</protein>
<evidence type="ECO:0000313" key="3">
    <source>
        <dbReference type="Proteomes" id="UP000444721"/>
    </source>
</evidence>
<evidence type="ECO:0000313" key="2">
    <source>
        <dbReference type="EMBL" id="KAF0974086.1"/>
    </source>
</evidence>
<sequence length="409" mass="48045">MTAPRENLKLLGHSPFMYLNRTMDSILNLETLFFQPCMTLLNVKGVKFRKELEQLAFYFETKINGKKKLSTNENFHQRITIIDLNEQSQHNLLFTSVLLPLKKKQHLNDFYSIFNQIKLDYLDQMVMIMEDDFIMCPGASQHLLYIIHEMEKRKWSGVRVSFGLNGVMLNGNDLYAMVEFLKQHSGRATPVDWLLEEFWNQYDSMGMNYFGKTRKFYTYRLQLMEHIGFVSSVGNLRQINQNDLDFPHCYEAQIAAKLMFHFNMDQCSHSMFSPCDNDENVFNSEEHGRSFKRQFAHDQFNETLGFSPSSMFSLAHFKTSVKAILCQEDESCDHCCLRNGKKCDSEYFPYINHCSELRKYKPNCDCQREKYLISRAPYMVRNTCFIGTRRSRFDCTTSKAMSSRLCPCA</sequence>
<dbReference type="RefSeq" id="XP_044558799.1">
    <property type="nucleotide sequence ID" value="XM_044710358.1"/>
</dbReference>
<dbReference type="InterPro" id="IPR026116">
    <property type="entry name" value="GT18_cat"/>
</dbReference>
<dbReference type="EMBL" id="VFQX01000053">
    <property type="protein sequence ID" value="KAF0974086.1"/>
    <property type="molecule type" value="Genomic_DNA"/>
</dbReference>
<dbReference type="GeneID" id="68113914"/>
<dbReference type="OMA" id="DFPHCYE"/>
<comment type="caution">
    <text evidence="2">The sequence shown here is derived from an EMBL/GenBank/DDBJ whole genome shotgun (WGS) entry which is preliminary data.</text>
</comment>
<dbReference type="Pfam" id="PF15024">
    <property type="entry name" value="Glyco_transf_18"/>
    <property type="match status" value="1"/>
</dbReference>
<dbReference type="OrthoDB" id="2016523at2759"/>
<dbReference type="UniPathway" id="UPA00378"/>
<reference evidence="2 3" key="1">
    <citation type="journal article" date="2019" name="Sci. Rep.">
        <title>Nanopore sequencing improves the draft genome of the human pathogenic amoeba Naegleria fowleri.</title>
        <authorList>
            <person name="Liechti N."/>
            <person name="Schurch N."/>
            <person name="Bruggmann R."/>
            <person name="Wittwer M."/>
        </authorList>
    </citation>
    <scope>NUCLEOTIDE SEQUENCE [LARGE SCALE GENOMIC DNA]</scope>
    <source>
        <strain evidence="2 3">ATCC 30894</strain>
    </source>
</reference>